<dbReference type="RefSeq" id="WP_157690374.1">
    <property type="nucleotide sequence ID" value="NZ_CP034345.1"/>
</dbReference>
<feature type="domain" description="J" evidence="2">
    <location>
        <begin position="143"/>
        <end position="194"/>
    </location>
</feature>
<evidence type="ECO:0000256" key="1">
    <source>
        <dbReference type="SAM" id="MobiDB-lite"/>
    </source>
</evidence>
<dbReference type="GeneID" id="43370787"/>
<dbReference type="InterPro" id="IPR001623">
    <property type="entry name" value="DnaJ_domain"/>
</dbReference>
<evidence type="ECO:0000313" key="4">
    <source>
        <dbReference type="Proteomes" id="UP000428325"/>
    </source>
</evidence>
<keyword evidence="4" id="KW-1185">Reference proteome</keyword>
<reference evidence="3 4" key="1">
    <citation type="submission" date="2018-12" db="EMBL/GenBank/DDBJ databases">
        <title>Complete genome sequence of Haloplanus rallus MBLA0036.</title>
        <authorList>
            <person name="Nam Y.-d."/>
            <person name="Kang J."/>
            <person name="Chung W.-H."/>
            <person name="Park Y.S."/>
        </authorList>
    </citation>
    <scope>NUCLEOTIDE SEQUENCE [LARGE SCALE GENOMIC DNA]</scope>
    <source>
        <strain evidence="3 4">MBLA0036</strain>
    </source>
</reference>
<feature type="region of interest" description="Disordered" evidence="1">
    <location>
        <begin position="1"/>
        <end position="22"/>
    </location>
</feature>
<dbReference type="Gene3D" id="1.10.287.110">
    <property type="entry name" value="DnaJ domain"/>
    <property type="match status" value="1"/>
</dbReference>
<feature type="region of interest" description="Disordered" evidence="1">
    <location>
        <begin position="48"/>
        <end position="69"/>
    </location>
</feature>
<evidence type="ECO:0000313" key="3">
    <source>
        <dbReference type="EMBL" id="QGX95916.1"/>
    </source>
</evidence>
<accession>A0A6B9F5Y5</accession>
<dbReference type="PROSITE" id="PS50076">
    <property type="entry name" value="DNAJ_2"/>
    <property type="match status" value="1"/>
</dbReference>
<dbReference type="AlphaFoldDB" id="A0A6B9F5Y5"/>
<dbReference type="EMBL" id="CP034345">
    <property type="protein sequence ID" value="QGX95916.1"/>
    <property type="molecule type" value="Genomic_DNA"/>
</dbReference>
<dbReference type="OrthoDB" id="11397at2157"/>
<proteinExistence type="predicted"/>
<organism evidence="3 4">
    <name type="scientific">Haloplanus rallus</name>
    <dbReference type="NCBI Taxonomy" id="1816183"/>
    <lineage>
        <taxon>Archaea</taxon>
        <taxon>Methanobacteriati</taxon>
        <taxon>Methanobacteriota</taxon>
        <taxon>Stenosarchaea group</taxon>
        <taxon>Halobacteria</taxon>
        <taxon>Halobacteriales</taxon>
        <taxon>Haloferacaceae</taxon>
        <taxon>Haloplanus</taxon>
    </lineage>
</organism>
<dbReference type="KEGG" id="hra:EI982_14540"/>
<dbReference type="SMART" id="SM00271">
    <property type="entry name" value="DnaJ"/>
    <property type="match status" value="1"/>
</dbReference>
<name>A0A6B9F5Y5_9EURY</name>
<evidence type="ECO:0000259" key="2">
    <source>
        <dbReference type="PROSITE" id="PS50076"/>
    </source>
</evidence>
<gene>
    <name evidence="3" type="ORF">EI982_14540</name>
</gene>
<dbReference type="InterPro" id="IPR036869">
    <property type="entry name" value="J_dom_sf"/>
</dbReference>
<dbReference type="SUPFAM" id="SSF46565">
    <property type="entry name" value="Chaperone J-domain"/>
    <property type="match status" value="1"/>
</dbReference>
<dbReference type="Pfam" id="PF00226">
    <property type="entry name" value="DnaJ"/>
    <property type="match status" value="1"/>
</dbReference>
<feature type="region of interest" description="Disordered" evidence="1">
    <location>
        <begin position="131"/>
        <end position="151"/>
    </location>
</feature>
<dbReference type="CDD" id="cd06257">
    <property type="entry name" value="DnaJ"/>
    <property type="match status" value="1"/>
</dbReference>
<sequence>MSLNWPDEFARTSAEDREEYPGGFQVTRSTAFGNVLDELSRWDGVTDVQLDSGAEHQKQNPNKPYARASFDDPSVVVRFTKDGEQMAAACDRWDNPRDNAQDLYHYLHETRMQEQRGTVTAESEYEKLRLPSGEEDAVAADPPPHEVLDVSPDAPEAVIEGAYRAKVQETHPDKGGSQEAFERVQRAREAMLDE</sequence>
<dbReference type="Proteomes" id="UP000428325">
    <property type="component" value="Chromosome"/>
</dbReference>
<protein>
    <submittedName>
        <fullName evidence="3">J domain-containing protein</fullName>
    </submittedName>
</protein>